<proteinExistence type="predicted"/>
<protein>
    <submittedName>
        <fullName evidence="1">Uncharacterized protein</fullName>
    </submittedName>
</protein>
<dbReference type="Proteomes" id="UP001168098">
    <property type="component" value="Unassembled WGS sequence"/>
</dbReference>
<reference evidence="1 2" key="1">
    <citation type="journal article" date="2023" name="BMC Biotechnol.">
        <title>Vitis rotundifolia cv Carlos genome sequencing.</title>
        <authorList>
            <person name="Huff M."/>
            <person name="Hulse-Kemp A."/>
            <person name="Scheffler B."/>
            <person name="Youngblood R."/>
            <person name="Simpson S."/>
            <person name="Babiker E."/>
            <person name="Staton M."/>
        </authorList>
    </citation>
    <scope>NUCLEOTIDE SEQUENCE [LARGE SCALE GENOMIC DNA]</scope>
    <source>
        <tissue evidence="1">Leaf</tissue>
    </source>
</reference>
<accession>A0AA38Z8U2</accession>
<name>A0AA38Z8U2_VITRO</name>
<dbReference type="EMBL" id="JARBHA010000013">
    <property type="protein sequence ID" value="KAJ9684409.1"/>
    <property type="molecule type" value="Genomic_DNA"/>
</dbReference>
<comment type="caution">
    <text evidence="1">The sequence shown here is derived from an EMBL/GenBank/DDBJ whole genome shotgun (WGS) entry which is preliminary data.</text>
</comment>
<organism evidence="1 2">
    <name type="scientific">Vitis rotundifolia</name>
    <name type="common">Muscadine grape</name>
    <dbReference type="NCBI Taxonomy" id="103349"/>
    <lineage>
        <taxon>Eukaryota</taxon>
        <taxon>Viridiplantae</taxon>
        <taxon>Streptophyta</taxon>
        <taxon>Embryophyta</taxon>
        <taxon>Tracheophyta</taxon>
        <taxon>Spermatophyta</taxon>
        <taxon>Magnoliopsida</taxon>
        <taxon>eudicotyledons</taxon>
        <taxon>Gunneridae</taxon>
        <taxon>Pentapetalae</taxon>
        <taxon>rosids</taxon>
        <taxon>Vitales</taxon>
        <taxon>Vitaceae</taxon>
        <taxon>Viteae</taxon>
        <taxon>Vitis</taxon>
    </lineage>
</organism>
<evidence type="ECO:0000313" key="2">
    <source>
        <dbReference type="Proteomes" id="UP001168098"/>
    </source>
</evidence>
<sequence>MDVPEIMLYLATLSSPGTSVKVLLVSKQDVGTGKEKVLPSLPSSGIMVPAAPAASTACPRLASSHNTIFPVTRDLSKEST</sequence>
<gene>
    <name evidence="1" type="ORF">PVL29_016727</name>
</gene>
<evidence type="ECO:0000313" key="1">
    <source>
        <dbReference type="EMBL" id="KAJ9684409.1"/>
    </source>
</evidence>
<keyword evidence="2" id="KW-1185">Reference proteome</keyword>
<dbReference type="AlphaFoldDB" id="A0AA38Z8U2"/>